<evidence type="ECO:0000256" key="5">
    <source>
        <dbReference type="ARBA" id="ARBA00023136"/>
    </source>
</evidence>
<dbReference type="GO" id="GO:0005886">
    <property type="term" value="C:plasma membrane"/>
    <property type="evidence" value="ECO:0007669"/>
    <property type="project" value="UniProtKB-SubCell"/>
</dbReference>
<dbReference type="GO" id="GO:0044341">
    <property type="term" value="P:sodium-dependent phosphate transport"/>
    <property type="evidence" value="ECO:0007669"/>
    <property type="project" value="InterPro"/>
</dbReference>
<evidence type="ECO:0000256" key="2">
    <source>
        <dbReference type="ARBA" id="ARBA00022475"/>
    </source>
</evidence>
<dbReference type="EMBL" id="CP048630">
    <property type="protein sequence ID" value="QIB35610.1"/>
    <property type="molecule type" value="Genomic_DNA"/>
</dbReference>
<feature type="transmembrane region" description="Helical" evidence="6">
    <location>
        <begin position="97"/>
        <end position="124"/>
    </location>
</feature>
<keyword evidence="8" id="KW-1185">Reference proteome</keyword>
<accession>A0A6P1YRV4</accession>
<keyword evidence="2" id="KW-1003">Cell membrane</keyword>
<dbReference type="PANTHER" id="PTHR10010">
    <property type="entry name" value="SOLUTE CARRIER FAMILY 34 SODIUM PHOSPHATE , MEMBER 2-RELATED"/>
    <property type="match status" value="1"/>
</dbReference>
<name>A0A6P1YRV4_9HYPH</name>
<dbReference type="Pfam" id="PF02690">
    <property type="entry name" value="Na_Pi_cotrans"/>
    <property type="match status" value="1"/>
</dbReference>
<keyword evidence="4 6" id="KW-1133">Transmembrane helix</keyword>
<keyword evidence="3 6" id="KW-0812">Transmembrane</keyword>
<reference evidence="7 8" key="1">
    <citation type="submission" date="2020-02" db="EMBL/GenBank/DDBJ databases">
        <authorList>
            <person name="Li G."/>
        </authorList>
    </citation>
    <scope>NUCLEOTIDE SEQUENCE [LARGE SCALE GENOMIC DNA]</scope>
    <source>
        <strain evidence="7 8">DSM 102029</strain>
    </source>
</reference>
<dbReference type="GO" id="GO:0005436">
    <property type="term" value="F:sodium:phosphate symporter activity"/>
    <property type="evidence" value="ECO:0007669"/>
    <property type="project" value="InterPro"/>
</dbReference>
<protein>
    <submittedName>
        <fullName evidence="7">Na/Pi cotransporter family protein</fullName>
    </submittedName>
</protein>
<evidence type="ECO:0000256" key="4">
    <source>
        <dbReference type="ARBA" id="ARBA00022989"/>
    </source>
</evidence>
<dbReference type="Proteomes" id="UP000464751">
    <property type="component" value="Chromosome"/>
</dbReference>
<proteinExistence type="predicted"/>
<organism evidence="7 8">
    <name type="scientific">Ancylobacter pratisalsi</name>
    <dbReference type="NCBI Taxonomy" id="1745854"/>
    <lineage>
        <taxon>Bacteria</taxon>
        <taxon>Pseudomonadati</taxon>
        <taxon>Pseudomonadota</taxon>
        <taxon>Alphaproteobacteria</taxon>
        <taxon>Hyphomicrobiales</taxon>
        <taxon>Xanthobacteraceae</taxon>
        <taxon>Ancylobacter</taxon>
    </lineage>
</organism>
<feature type="transmembrane region" description="Helical" evidence="6">
    <location>
        <begin position="136"/>
        <end position="156"/>
    </location>
</feature>
<comment type="subcellular location">
    <subcellularLocation>
        <location evidence="1">Cell membrane</location>
        <topology evidence="1">Multi-pass membrane protein</topology>
    </subcellularLocation>
</comment>
<sequence>MSTLATIASLMSGLGLFFLGVRGLSASLVPLIGRRARAAFAAALQGQVSCAASGIVAGLVTQSSTAVSWIIVSFVKGGVLGEGKALLAPTWANVGTALLPMIVAIDTSVAAGLIIGIVGFATYFKLARGDRLRQALDAALGAALLLFGMHLVSVAVEPLREGLMQNAWWDAALQSPLLLAAIGGVFALAAQSSSVAAAIAVAAVATGLLDLAEALPLVVGANFAGALNNALLIPGESAAGRVVFGLQVVQKLGGTLLLLVLFLYGAIDGEALANLLDAMGEHAAAQLAVLFVLAQVAGALITNLMEKPTRRLLRRLKSNTAETLGQPAFLMREALNDPTTALDLALRELARLTARLPQMLDHVRDEAVASTPPPMVLRAAGLTLTGTVKAYLASLLDRQLASSRVSSALLLDDVAATVAALNEALAEFVDAASPASQLPSAGRLIEALHAILEAVADHAASLGAEDPELVLSLLGHRDQLMDELRHRLSTEAGVAPRALDGLFRMTVLFERIVWLSRRLVNGFSQAHRSLGADM</sequence>
<dbReference type="AlphaFoldDB" id="A0A6P1YRV4"/>
<dbReference type="RefSeq" id="WP_163076750.1">
    <property type="nucleotide sequence ID" value="NZ_CP048630.1"/>
</dbReference>
<feature type="transmembrane region" description="Helical" evidence="6">
    <location>
        <begin position="176"/>
        <end position="209"/>
    </location>
</feature>
<dbReference type="InterPro" id="IPR003841">
    <property type="entry name" value="Na/Pi_transpt"/>
</dbReference>
<evidence type="ECO:0000256" key="1">
    <source>
        <dbReference type="ARBA" id="ARBA00004651"/>
    </source>
</evidence>
<evidence type="ECO:0000256" key="6">
    <source>
        <dbReference type="SAM" id="Phobius"/>
    </source>
</evidence>
<feature type="transmembrane region" description="Helical" evidence="6">
    <location>
        <begin position="287"/>
        <end position="305"/>
    </location>
</feature>
<feature type="transmembrane region" description="Helical" evidence="6">
    <location>
        <begin position="248"/>
        <end position="267"/>
    </location>
</feature>
<keyword evidence="5 6" id="KW-0472">Membrane</keyword>
<evidence type="ECO:0000313" key="7">
    <source>
        <dbReference type="EMBL" id="QIB35610.1"/>
    </source>
</evidence>
<evidence type="ECO:0000256" key="3">
    <source>
        <dbReference type="ARBA" id="ARBA00022692"/>
    </source>
</evidence>
<gene>
    <name evidence="7" type="ORF">G3A50_19290</name>
</gene>
<dbReference type="PANTHER" id="PTHR10010:SF46">
    <property type="entry name" value="SODIUM-DEPENDENT PHOSPHATE TRANSPORT PROTEIN 2B"/>
    <property type="match status" value="1"/>
</dbReference>
<dbReference type="KEGG" id="apra:G3A50_19290"/>
<evidence type="ECO:0000313" key="8">
    <source>
        <dbReference type="Proteomes" id="UP000464751"/>
    </source>
</evidence>